<dbReference type="Pfam" id="PF08245">
    <property type="entry name" value="Mur_ligase_M"/>
    <property type="match status" value="1"/>
</dbReference>
<evidence type="ECO:0000256" key="9">
    <source>
        <dbReference type="ARBA" id="ARBA00047493"/>
    </source>
</evidence>
<evidence type="ECO:0000256" key="6">
    <source>
        <dbReference type="ARBA" id="ARBA00022840"/>
    </source>
</evidence>
<proteinExistence type="inferred from homology"/>
<dbReference type="PANTHER" id="PTHR11136">
    <property type="entry name" value="FOLYLPOLYGLUTAMATE SYNTHASE-RELATED"/>
    <property type="match status" value="1"/>
</dbReference>
<feature type="domain" description="Mur ligase C-terminal" evidence="10">
    <location>
        <begin position="309"/>
        <end position="424"/>
    </location>
</feature>
<comment type="catalytic activity">
    <reaction evidence="9">
        <text>(6S)-5,6,7,8-tetrahydrofolyl-(gamma-L-Glu)(n) + L-glutamate + ATP = (6S)-5,6,7,8-tetrahydrofolyl-(gamma-L-Glu)(n+1) + ADP + phosphate + H(+)</text>
        <dbReference type="Rhea" id="RHEA:10580"/>
        <dbReference type="Rhea" id="RHEA-COMP:14738"/>
        <dbReference type="Rhea" id="RHEA-COMP:14740"/>
        <dbReference type="ChEBI" id="CHEBI:15378"/>
        <dbReference type="ChEBI" id="CHEBI:29985"/>
        <dbReference type="ChEBI" id="CHEBI:30616"/>
        <dbReference type="ChEBI" id="CHEBI:43474"/>
        <dbReference type="ChEBI" id="CHEBI:141005"/>
        <dbReference type="ChEBI" id="CHEBI:456216"/>
        <dbReference type="EC" id="6.3.2.17"/>
    </reaction>
</comment>
<evidence type="ECO:0000256" key="1">
    <source>
        <dbReference type="ARBA" id="ARBA00008276"/>
    </source>
</evidence>
<evidence type="ECO:0000313" key="13">
    <source>
        <dbReference type="Proteomes" id="UP001596022"/>
    </source>
</evidence>
<protein>
    <recommendedName>
        <fullName evidence="2">tetrahydrofolate synthase</fullName>
        <ecNumber evidence="2">6.3.2.17</ecNumber>
    </recommendedName>
    <alternativeName>
        <fullName evidence="8">Tetrahydrofolylpolyglutamate synthase</fullName>
    </alternativeName>
</protein>
<dbReference type="Pfam" id="PF02875">
    <property type="entry name" value="Mur_ligase_C"/>
    <property type="match status" value="1"/>
</dbReference>
<sequence length="445" mass="49013">MVIDSMKTAEDLIYRSFMRAKDHMPNAGDAVTRNIGFTRKLLASIGQPDYGGRFILVTGSKGKGSTARLIASLLSHHGCRVGLFTSPHLVDFTERIRVDGRAIPEPDFIRMMNQLKDPIKEIDGALSPSQYIGPIGIALSAALVYFREKKTDINVIECGRGGRYDETNVLENQWAVLTPIMGVHLKELGPTVIDVTDHKLGIVKQATETVVVGKQMPTIEAHIRRQLPKKTVYYAGESLQATGVHLDRQGTHFTVQTDLQTYPDLKLPLLGTFQAENAAVAVKLCEAVLGMRLKRDKTRQAFASIQWPGRCEIIAQNPTVMVDGAINRESAQYLEDVVQAIGASKVVSLVAVPEDMDYQGVLAICDRFSDRIIVTEPTHSHKVFPKDAAAVARRMNPAHLAIKPLEKAVQYANTLKPDLLLIIGTQTYIGEAKKLWGQSLLDIGK</sequence>
<feature type="domain" description="Mur ligase central" evidence="11">
    <location>
        <begin position="57"/>
        <end position="283"/>
    </location>
</feature>
<evidence type="ECO:0000259" key="10">
    <source>
        <dbReference type="Pfam" id="PF02875"/>
    </source>
</evidence>
<dbReference type="Gene3D" id="3.40.1190.10">
    <property type="entry name" value="Mur-like, catalytic domain"/>
    <property type="match status" value="1"/>
</dbReference>
<evidence type="ECO:0000256" key="2">
    <source>
        <dbReference type="ARBA" id="ARBA00013025"/>
    </source>
</evidence>
<dbReference type="EC" id="6.3.2.17" evidence="2"/>
<comment type="caution">
    <text evidence="12">The sequence shown here is derived from an EMBL/GenBank/DDBJ whole genome shotgun (WGS) entry which is preliminary data.</text>
</comment>
<gene>
    <name evidence="12" type="ORF">ACFO4N_11555</name>
</gene>
<keyword evidence="3 12" id="KW-0436">Ligase</keyword>
<dbReference type="InterPro" id="IPR013221">
    <property type="entry name" value="Mur_ligase_cen"/>
</dbReference>
<evidence type="ECO:0000256" key="4">
    <source>
        <dbReference type="ARBA" id="ARBA00022723"/>
    </source>
</evidence>
<dbReference type="Gene3D" id="3.90.190.20">
    <property type="entry name" value="Mur ligase, C-terminal domain"/>
    <property type="match status" value="1"/>
</dbReference>
<reference evidence="13" key="1">
    <citation type="journal article" date="2019" name="Int. J. Syst. Evol. Microbiol.">
        <title>The Global Catalogue of Microorganisms (GCM) 10K type strain sequencing project: providing services to taxonomists for standard genome sequencing and annotation.</title>
        <authorList>
            <consortium name="The Broad Institute Genomics Platform"/>
            <consortium name="The Broad Institute Genome Sequencing Center for Infectious Disease"/>
            <person name="Wu L."/>
            <person name="Ma J."/>
        </authorList>
    </citation>
    <scope>NUCLEOTIDE SEQUENCE [LARGE SCALE GENOMIC DNA]</scope>
    <source>
        <strain evidence="13">CGMCC 1.16306</strain>
    </source>
</reference>
<dbReference type="EMBL" id="JBHSFW010000007">
    <property type="protein sequence ID" value="MFC4619349.1"/>
    <property type="molecule type" value="Genomic_DNA"/>
</dbReference>
<keyword evidence="13" id="KW-1185">Reference proteome</keyword>
<evidence type="ECO:0000256" key="5">
    <source>
        <dbReference type="ARBA" id="ARBA00022741"/>
    </source>
</evidence>
<keyword evidence="4" id="KW-0479">Metal-binding</keyword>
<dbReference type="RefSeq" id="WP_376846442.1">
    <property type="nucleotide sequence ID" value="NZ_JBHSFW010000007.1"/>
</dbReference>
<dbReference type="SUPFAM" id="SSF53244">
    <property type="entry name" value="MurD-like peptide ligases, peptide-binding domain"/>
    <property type="match status" value="1"/>
</dbReference>
<evidence type="ECO:0000256" key="3">
    <source>
        <dbReference type="ARBA" id="ARBA00022598"/>
    </source>
</evidence>
<evidence type="ECO:0000259" key="11">
    <source>
        <dbReference type="Pfam" id="PF08245"/>
    </source>
</evidence>
<name>A0ABV9GM89_9BACL</name>
<keyword evidence="6" id="KW-0067">ATP-binding</keyword>
<comment type="similarity">
    <text evidence="1">Belongs to the folylpolyglutamate synthase family.</text>
</comment>
<keyword evidence="7" id="KW-0460">Magnesium</keyword>
<evidence type="ECO:0000256" key="8">
    <source>
        <dbReference type="ARBA" id="ARBA00030592"/>
    </source>
</evidence>
<evidence type="ECO:0000256" key="7">
    <source>
        <dbReference type="ARBA" id="ARBA00022842"/>
    </source>
</evidence>
<dbReference type="Proteomes" id="UP001596022">
    <property type="component" value="Unassembled WGS sequence"/>
</dbReference>
<keyword evidence="5" id="KW-0547">Nucleotide-binding</keyword>
<dbReference type="InterPro" id="IPR036615">
    <property type="entry name" value="Mur_ligase_C_dom_sf"/>
</dbReference>
<dbReference type="InterPro" id="IPR004101">
    <property type="entry name" value="Mur_ligase_C"/>
</dbReference>
<dbReference type="SUPFAM" id="SSF53623">
    <property type="entry name" value="MurD-like peptide ligases, catalytic domain"/>
    <property type="match status" value="1"/>
</dbReference>
<dbReference type="GO" id="GO:0016874">
    <property type="term" value="F:ligase activity"/>
    <property type="evidence" value="ECO:0007669"/>
    <property type="project" value="UniProtKB-KW"/>
</dbReference>
<organism evidence="12 13">
    <name type="scientific">Camelliibacillus cellulosilyticus</name>
    <dbReference type="NCBI Taxonomy" id="2174486"/>
    <lineage>
        <taxon>Bacteria</taxon>
        <taxon>Bacillati</taxon>
        <taxon>Bacillota</taxon>
        <taxon>Bacilli</taxon>
        <taxon>Bacillales</taxon>
        <taxon>Sporolactobacillaceae</taxon>
        <taxon>Camelliibacillus</taxon>
    </lineage>
</organism>
<dbReference type="NCBIfam" id="TIGR01499">
    <property type="entry name" value="folC"/>
    <property type="match status" value="1"/>
</dbReference>
<dbReference type="PANTHER" id="PTHR11136:SF0">
    <property type="entry name" value="DIHYDROFOLATE SYNTHETASE-RELATED"/>
    <property type="match status" value="1"/>
</dbReference>
<evidence type="ECO:0000313" key="12">
    <source>
        <dbReference type="EMBL" id="MFC4619349.1"/>
    </source>
</evidence>
<dbReference type="InterPro" id="IPR001645">
    <property type="entry name" value="Folylpolyglutamate_synth"/>
</dbReference>
<accession>A0ABV9GM89</accession>
<dbReference type="InterPro" id="IPR036565">
    <property type="entry name" value="Mur-like_cat_sf"/>
</dbReference>